<name>A0A154PNK4_DUFNO</name>
<evidence type="ECO:0000256" key="1">
    <source>
        <dbReference type="SAM" id="MobiDB-lite"/>
    </source>
</evidence>
<gene>
    <name evidence="2" type="ORF">WN55_04972</name>
</gene>
<protein>
    <submittedName>
        <fullName evidence="2">Uncharacterized protein</fullName>
    </submittedName>
</protein>
<feature type="compositionally biased region" description="Basic and acidic residues" evidence="1">
    <location>
        <begin position="119"/>
        <end position="146"/>
    </location>
</feature>
<sequence length="261" mass="28298">MEKDSNNPDSMDGSLRQTRGIKAEKLISVGGWARRGGQGRINGGTANVAKRATWLAWLLPPPPPQLEAYHEICPDDPRAPEKNYILSCSPHTCLLCSQMKDAGDTFATEFPYEAGRGGSGEKRPRGNLCEKDRENGGGWRDREESRFRASLPPDLRREIARQKASQKGDLIDGVEHGHRRAEGGGRGQNFFVGLLSTRNSCQHATATAAAAFPSPLEEGVGSAGGRRQSGWKAQNKVQGDDGVGKRREEGFLSTGGDEEKS</sequence>
<dbReference type="AlphaFoldDB" id="A0A154PNK4"/>
<dbReference type="EMBL" id="KQ435007">
    <property type="protein sequence ID" value="KZC13422.1"/>
    <property type="molecule type" value="Genomic_DNA"/>
</dbReference>
<accession>A0A154PNK4</accession>
<evidence type="ECO:0000313" key="2">
    <source>
        <dbReference type="EMBL" id="KZC13422.1"/>
    </source>
</evidence>
<proteinExistence type="predicted"/>
<organism evidence="2 3">
    <name type="scientific">Dufourea novaeangliae</name>
    <name type="common">Sweat bee</name>
    <dbReference type="NCBI Taxonomy" id="178035"/>
    <lineage>
        <taxon>Eukaryota</taxon>
        <taxon>Metazoa</taxon>
        <taxon>Ecdysozoa</taxon>
        <taxon>Arthropoda</taxon>
        <taxon>Hexapoda</taxon>
        <taxon>Insecta</taxon>
        <taxon>Pterygota</taxon>
        <taxon>Neoptera</taxon>
        <taxon>Endopterygota</taxon>
        <taxon>Hymenoptera</taxon>
        <taxon>Apocrita</taxon>
        <taxon>Aculeata</taxon>
        <taxon>Apoidea</taxon>
        <taxon>Anthophila</taxon>
        <taxon>Halictidae</taxon>
        <taxon>Rophitinae</taxon>
        <taxon>Dufourea</taxon>
    </lineage>
</organism>
<feature type="region of interest" description="Disordered" evidence="1">
    <location>
        <begin position="1"/>
        <end position="20"/>
    </location>
</feature>
<feature type="region of interest" description="Disordered" evidence="1">
    <location>
        <begin position="115"/>
        <end position="146"/>
    </location>
</feature>
<dbReference type="Proteomes" id="UP000076502">
    <property type="component" value="Unassembled WGS sequence"/>
</dbReference>
<reference evidence="2 3" key="1">
    <citation type="submission" date="2015-07" db="EMBL/GenBank/DDBJ databases">
        <title>The genome of Dufourea novaeangliae.</title>
        <authorList>
            <person name="Pan H."/>
            <person name="Kapheim K."/>
        </authorList>
    </citation>
    <scope>NUCLEOTIDE SEQUENCE [LARGE SCALE GENOMIC DNA]</scope>
    <source>
        <strain evidence="2">0120121106</strain>
        <tissue evidence="2">Whole body</tissue>
    </source>
</reference>
<keyword evidence="3" id="KW-1185">Reference proteome</keyword>
<feature type="compositionally biased region" description="Basic and acidic residues" evidence="1">
    <location>
        <begin position="238"/>
        <end position="250"/>
    </location>
</feature>
<evidence type="ECO:0000313" key="3">
    <source>
        <dbReference type="Proteomes" id="UP000076502"/>
    </source>
</evidence>
<feature type="region of interest" description="Disordered" evidence="1">
    <location>
        <begin position="210"/>
        <end position="261"/>
    </location>
</feature>